<feature type="transmembrane region" description="Helical" evidence="9">
    <location>
        <begin position="408"/>
        <end position="430"/>
    </location>
</feature>
<evidence type="ECO:0000256" key="5">
    <source>
        <dbReference type="ARBA" id="ARBA00022692"/>
    </source>
</evidence>
<evidence type="ECO:0000256" key="9">
    <source>
        <dbReference type="SAM" id="Phobius"/>
    </source>
</evidence>
<reference evidence="12" key="1">
    <citation type="submission" date="2010-04" db="EMBL/GenBank/DDBJ databases">
        <title>Complete sequence of chromosome 3 of Burkholderia sp. CCGE1002.</title>
        <authorList>
            <consortium name="US DOE Joint Genome Institute"/>
            <person name="Lucas S."/>
            <person name="Copeland A."/>
            <person name="Lapidus A."/>
            <person name="Cheng J.-F."/>
            <person name="Bruce D."/>
            <person name="Goodwin L."/>
            <person name="Pitluck S."/>
            <person name="Chertkov O."/>
            <person name="Detter J.C."/>
            <person name="Han C."/>
            <person name="Tapia R."/>
            <person name="Land M."/>
            <person name="Hauser L."/>
            <person name="Kyrpides N."/>
            <person name="Ovchinnikova G."/>
            <person name="Martinez-Romero E."/>
            <person name="Hernandez M.A.R."/>
            <person name="Tiedje J.M."/>
            <person name="Woyke T."/>
        </authorList>
    </citation>
    <scope>NUCLEOTIDE SEQUENCE [LARGE SCALE GENOMIC DNA]</scope>
    <source>
        <strain evidence="12">CCGE1002</strain>
    </source>
</reference>
<evidence type="ECO:0000256" key="7">
    <source>
        <dbReference type="ARBA" id="ARBA00022989"/>
    </source>
</evidence>
<dbReference type="SUPFAM" id="SSF103473">
    <property type="entry name" value="MFS general substrate transporter"/>
    <property type="match status" value="1"/>
</dbReference>
<dbReference type="InterPro" id="IPR036259">
    <property type="entry name" value="MFS_trans_sf"/>
</dbReference>
<evidence type="ECO:0000256" key="3">
    <source>
        <dbReference type="ARBA" id="ARBA00022448"/>
    </source>
</evidence>
<dbReference type="FunFam" id="1.20.1250.20:FF:000001">
    <property type="entry name" value="Dicarboxylate MFS transporter"/>
    <property type="match status" value="1"/>
</dbReference>
<evidence type="ECO:0000259" key="10">
    <source>
        <dbReference type="PROSITE" id="PS50850"/>
    </source>
</evidence>
<keyword evidence="8 9" id="KW-0472">Membrane</keyword>
<dbReference type="PROSITE" id="PS50850">
    <property type="entry name" value="MFS"/>
    <property type="match status" value="1"/>
</dbReference>
<comment type="similarity">
    <text evidence="2">Belongs to the major facilitator superfamily. Metabolite:H+ Symporter (MHS) family (TC 2.A.1.6) family.</text>
</comment>
<dbReference type="STRING" id="640511.BC1002_6204"/>
<feature type="transmembrane region" description="Helical" evidence="9">
    <location>
        <begin position="122"/>
        <end position="140"/>
    </location>
</feature>
<dbReference type="GO" id="GO:0005886">
    <property type="term" value="C:plasma membrane"/>
    <property type="evidence" value="ECO:0007669"/>
    <property type="project" value="UniProtKB-SubCell"/>
</dbReference>
<evidence type="ECO:0000256" key="8">
    <source>
        <dbReference type="ARBA" id="ARBA00023136"/>
    </source>
</evidence>
<dbReference type="InterPro" id="IPR011701">
    <property type="entry name" value="MFS"/>
</dbReference>
<dbReference type="PANTHER" id="PTHR43528">
    <property type="entry name" value="ALPHA-KETOGLUTARATE PERMEASE"/>
    <property type="match status" value="1"/>
</dbReference>
<feature type="transmembrane region" description="Helical" evidence="9">
    <location>
        <begin position="309"/>
        <end position="332"/>
    </location>
</feature>
<feature type="transmembrane region" description="Helical" evidence="9">
    <location>
        <begin position="187"/>
        <end position="210"/>
    </location>
</feature>
<protein>
    <submittedName>
        <fullName evidence="11">Major facilitator superfamily MFS_1</fullName>
    </submittedName>
</protein>
<sequence>MDNEVNRTGDKVREPIATNMETGMDVSVHQRESDALPLGTPTTKPFDARVIVVATIGNALEWFDFTVFSFFAAIIAKQFFPSDNPTASLLAAWTTFGVGFLTRPLGGIVLGNYADRHGRKSALVVTISLMAVGVGIIALAPTYAQIGILAPILMLIGRFLQGFSAGGEVGSATAFLVEHAPVERRGVYGSFQMISQACSMLLGALTGVALTRALSAEQLEDFGWRIPFMLGLLIVPVGLYVRSKLDESPVFKQQTQRLPSTKPPFVESIVVHWRAILAGFGLTVYGTIGTYIFYYYMPSYATKTLDIPFASSVIASCCAAITYIAATFASGWISDAVGRKKPMIASTVLSLVISYPLFALLSSHPTLPVLIFVQCCLMASLGLFQGSYCAFVCELFPSHVRSTGMAIGYNFAVMIFGGFAGAIATLLIKITDDKLAVVYYGLFGCVIGLVTIALLKDRSKQPLM</sequence>
<feature type="transmembrane region" description="Helical" evidence="9">
    <location>
        <begin position="87"/>
        <end position="110"/>
    </location>
</feature>
<keyword evidence="7 9" id="KW-1133">Transmembrane helix</keyword>
<feature type="domain" description="Major facilitator superfamily (MFS) profile" evidence="10">
    <location>
        <begin position="50"/>
        <end position="460"/>
    </location>
</feature>
<reference evidence="11 12" key="2">
    <citation type="journal article" date="2012" name="J. Bacteriol.">
        <title>Genome Sequences of Burkholderia sp. Strains CCGE1002 and H160, Isolated from Legume Nodules in Mexico and Brazil.</title>
        <authorList>
            <person name="Ormeno-Orrillo E."/>
            <person name="Rogel M.A."/>
            <person name="Chueire L.M."/>
            <person name="Tiedje J.M."/>
            <person name="Martinez-Romero E."/>
            <person name="Hungria M."/>
        </authorList>
    </citation>
    <scope>NUCLEOTIDE SEQUENCE [LARGE SCALE GENOMIC DNA]</scope>
    <source>
        <strain evidence="11 12">CCGE1002</strain>
    </source>
</reference>
<feature type="transmembrane region" description="Helical" evidence="9">
    <location>
        <begin position="344"/>
        <end position="363"/>
    </location>
</feature>
<feature type="transmembrane region" description="Helical" evidence="9">
    <location>
        <begin position="222"/>
        <end position="241"/>
    </location>
</feature>
<dbReference type="InterPro" id="IPR020846">
    <property type="entry name" value="MFS_dom"/>
</dbReference>
<gene>
    <name evidence="11" type="ordered locus">BC1002_6204</name>
</gene>
<dbReference type="GO" id="GO:0015293">
    <property type="term" value="F:symporter activity"/>
    <property type="evidence" value="ECO:0007669"/>
    <property type="project" value="UniProtKB-KW"/>
</dbReference>
<keyword evidence="3" id="KW-0813">Transport</keyword>
<evidence type="ECO:0000256" key="4">
    <source>
        <dbReference type="ARBA" id="ARBA00022475"/>
    </source>
</evidence>
<dbReference type="AlphaFoldDB" id="D5WLH0"/>
<feature type="transmembrane region" description="Helical" evidence="9">
    <location>
        <begin position="275"/>
        <end position="297"/>
    </location>
</feature>
<keyword evidence="6" id="KW-0769">Symport</keyword>
<dbReference type="InterPro" id="IPR051084">
    <property type="entry name" value="H+-coupled_symporters"/>
</dbReference>
<dbReference type="InterPro" id="IPR005829">
    <property type="entry name" value="Sugar_transporter_CS"/>
</dbReference>
<dbReference type="Proteomes" id="UP000002190">
    <property type="component" value="Chromosome 3"/>
</dbReference>
<evidence type="ECO:0000313" key="12">
    <source>
        <dbReference type="Proteomes" id="UP000002190"/>
    </source>
</evidence>
<dbReference type="HOGENOM" id="CLU_001265_39_0_4"/>
<feature type="transmembrane region" description="Helical" evidence="9">
    <location>
        <begin position="436"/>
        <end position="455"/>
    </location>
</feature>
<feature type="transmembrane region" description="Helical" evidence="9">
    <location>
        <begin position="369"/>
        <end position="396"/>
    </location>
</feature>
<name>D5WLH0_PARAM</name>
<dbReference type="eggNOG" id="COG0477">
    <property type="taxonomic scope" value="Bacteria"/>
</dbReference>
<dbReference type="PANTHER" id="PTHR43528:SF8">
    <property type="entry name" value="BLR0239 PROTEIN"/>
    <property type="match status" value="1"/>
</dbReference>
<accession>D5WLH0</accession>
<keyword evidence="5 9" id="KW-0812">Transmembrane</keyword>
<dbReference type="KEGG" id="bge:BC1002_6204"/>
<feature type="transmembrane region" description="Helical" evidence="9">
    <location>
        <begin position="50"/>
        <end position="75"/>
    </location>
</feature>
<evidence type="ECO:0000256" key="1">
    <source>
        <dbReference type="ARBA" id="ARBA00004651"/>
    </source>
</evidence>
<evidence type="ECO:0000313" key="11">
    <source>
        <dbReference type="EMBL" id="ADG20066.1"/>
    </source>
</evidence>
<dbReference type="Pfam" id="PF07690">
    <property type="entry name" value="MFS_1"/>
    <property type="match status" value="1"/>
</dbReference>
<keyword evidence="4" id="KW-1003">Cell membrane</keyword>
<proteinExistence type="inferred from homology"/>
<dbReference type="EMBL" id="CP002015">
    <property type="protein sequence ID" value="ADG20066.1"/>
    <property type="molecule type" value="Genomic_DNA"/>
</dbReference>
<evidence type="ECO:0000256" key="6">
    <source>
        <dbReference type="ARBA" id="ARBA00022847"/>
    </source>
</evidence>
<dbReference type="Gene3D" id="1.20.1250.20">
    <property type="entry name" value="MFS general substrate transporter like domains"/>
    <property type="match status" value="2"/>
</dbReference>
<dbReference type="PROSITE" id="PS00216">
    <property type="entry name" value="SUGAR_TRANSPORT_1"/>
    <property type="match status" value="1"/>
</dbReference>
<comment type="subcellular location">
    <subcellularLocation>
        <location evidence="1">Cell membrane</location>
        <topology evidence="1">Multi-pass membrane protein</topology>
    </subcellularLocation>
</comment>
<evidence type="ECO:0000256" key="2">
    <source>
        <dbReference type="ARBA" id="ARBA00008240"/>
    </source>
</evidence>
<dbReference type="PROSITE" id="PS00217">
    <property type="entry name" value="SUGAR_TRANSPORT_2"/>
    <property type="match status" value="1"/>
</dbReference>
<organism evidence="11 12">
    <name type="scientific">Paraburkholderia atlantica</name>
    <dbReference type="NCBI Taxonomy" id="2654982"/>
    <lineage>
        <taxon>Bacteria</taxon>
        <taxon>Pseudomonadati</taxon>
        <taxon>Pseudomonadota</taxon>
        <taxon>Betaproteobacteria</taxon>
        <taxon>Burkholderiales</taxon>
        <taxon>Burkholderiaceae</taxon>
        <taxon>Paraburkholderia</taxon>
    </lineage>
</organism>